<feature type="compositionally biased region" description="Basic and acidic residues" evidence="1">
    <location>
        <begin position="134"/>
        <end position="143"/>
    </location>
</feature>
<feature type="compositionally biased region" description="Basic and acidic residues" evidence="1">
    <location>
        <begin position="183"/>
        <end position="211"/>
    </location>
</feature>
<sequence>MGSSGYDISTKRNQVSFCGRAPPGGSIRNRRASSIRQLPKPGRFLPHAAQERCETRGGIFLILILAEGTKEGSPSQSRTRTPPRCFQRRKDKLRGAAWLEQVWSRLDLPGEKKSHLPGSLGLLATSPPHEKRALPWKLRREDAPPTTTPGVDAASHLAAPNTRVTDSDKWEAASGNILRSRRKLLEPGDRQESKAEHLTERGGPRDAEGRARWPGRAWTRQPAAAGGDPGSGKPLEPAQLSPPGTQRRTPGCAEEGAGIGGALTCGALRPGAGQRLQLQPQEQAEGERGEGCAPLGSGSRRRCARSRGAARTEAGGWAGAGRGAGGGVPGVLTPPPPPPPPPARPALRLGRAHTLARTPAPRTRPRLAHAGSPRTLARPAGSGPLARTVTRLHAAPPHPCSPRGPRLFARSRAAACTVCRAGAQVSAGGGWEGERELPFELGVGEQVSGGRVRKGGRRRQPFGLGMWSQVNGGDRRGLCPEQKQVSTNEGLWHALR</sequence>
<dbReference type="Proteomes" id="UP001176941">
    <property type="component" value="Chromosome 11"/>
</dbReference>
<feature type="compositionally biased region" description="Low complexity" evidence="1">
    <location>
        <begin position="306"/>
        <end position="315"/>
    </location>
</feature>
<proteinExistence type="predicted"/>
<feature type="compositionally biased region" description="Low complexity" evidence="1">
    <location>
        <begin position="345"/>
        <end position="361"/>
    </location>
</feature>
<feature type="compositionally biased region" description="Gly residues" evidence="1">
    <location>
        <begin position="316"/>
        <end position="329"/>
    </location>
</feature>
<feature type="compositionally biased region" description="Polar residues" evidence="1">
    <location>
        <begin position="1"/>
        <end position="16"/>
    </location>
</feature>
<gene>
    <name evidence="2" type="ORF">MRATA1EN1_LOCUS3640</name>
</gene>
<reference evidence="2" key="1">
    <citation type="submission" date="2023-04" db="EMBL/GenBank/DDBJ databases">
        <authorList>
            <consortium name="ELIXIR-Norway"/>
        </authorList>
    </citation>
    <scope>NUCLEOTIDE SEQUENCE [LARGE SCALE GENOMIC DNA]</scope>
</reference>
<evidence type="ECO:0000256" key="1">
    <source>
        <dbReference type="SAM" id="MobiDB-lite"/>
    </source>
</evidence>
<organism evidence="2 3">
    <name type="scientific">Rangifer tarandus platyrhynchus</name>
    <name type="common">Svalbard reindeer</name>
    <dbReference type="NCBI Taxonomy" id="3082113"/>
    <lineage>
        <taxon>Eukaryota</taxon>
        <taxon>Metazoa</taxon>
        <taxon>Chordata</taxon>
        <taxon>Craniata</taxon>
        <taxon>Vertebrata</taxon>
        <taxon>Euteleostomi</taxon>
        <taxon>Mammalia</taxon>
        <taxon>Eutheria</taxon>
        <taxon>Laurasiatheria</taxon>
        <taxon>Artiodactyla</taxon>
        <taxon>Ruminantia</taxon>
        <taxon>Pecora</taxon>
        <taxon>Cervidae</taxon>
        <taxon>Odocoileinae</taxon>
        <taxon>Rangifer</taxon>
    </lineage>
</organism>
<feature type="region of interest" description="Disordered" evidence="1">
    <location>
        <begin position="134"/>
        <end position="383"/>
    </location>
</feature>
<evidence type="ECO:0000313" key="3">
    <source>
        <dbReference type="Proteomes" id="UP001176941"/>
    </source>
</evidence>
<name>A0ABN8XZW0_RANTA</name>
<feature type="compositionally biased region" description="Pro residues" evidence="1">
    <location>
        <begin position="332"/>
        <end position="344"/>
    </location>
</feature>
<protein>
    <submittedName>
        <fullName evidence="2">Uncharacterized protein</fullName>
    </submittedName>
</protein>
<dbReference type="EMBL" id="OX459947">
    <property type="protein sequence ID" value="CAI9154678.1"/>
    <property type="molecule type" value="Genomic_DNA"/>
</dbReference>
<keyword evidence="3" id="KW-1185">Reference proteome</keyword>
<accession>A0ABN8XZW0</accession>
<feature type="region of interest" description="Disordered" evidence="1">
    <location>
        <begin position="1"/>
        <end position="29"/>
    </location>
</feature>
<evidence type="ECO:0000313" key="2">
    <source>
        <dbReference type="EMBL" id="CAI9154678.1"/>
    </source>
</evidence>